<evidence type="ECO:0000256" key="3">
    <source>
        <dbReference type="PROSITE-ProRule" id="PRU00473"/>
    </source>
</evidence>
<evidence type="ECO:0000259" key="6">
    <source>
        <dbReference type="PROSITE" id="PS51123"/>
    </source>
</evidence>
<feature type="domain" description="OmpA-like" evidence="6">
    <location>
        <begin position="374"/>
        <end position="495"/>
    </location>
</feature>
<keyword evidence="5" id="KW-1133">Transmembrane helix</keyword>
<reference evidence="8" key="1">
    <citation type="journal article" date="2019" name="Int. J. Syst. Evol. Microbiol.">
        <title>The Global Catalogue of Microorganisms (GCM) 10K type strain sequencing project: providing services to taxonomists for standard genome sequencing and annotation.</title>
        <authorList>
            <consortium name="The Broad Institute Genomics Platform"/>
            <consortium name="The Broad Institute Genome Sequencing Center for Infectious Disease"/>
            <person name="Wu L."/>
            <person name="Ma J."/>
        </authorList>
    </citation>
    <scope>NUCLEOTIDE SEQUENCE [LARGE SCALE GENOMIC DNA]</scope>
    <source>
        <strain evidence="8">CGMCC 4.1469</strain>
    </source>
</reference>
<feature type="compositionally biased region" description="Basic and acidic residues" evidence="4">
    <location>
        <begin position="472"/>
        <end position="495"/>
    </location>
</feature>
<evidence type="ECO:0000256" key="2">
    <source>
        <dbReference type="ARBA" id="ARBA00023136"/>
    </source>
</evidence>
<dbReference type="InterPro" id="IPR006664">
    <property type="entry name" value="OMP_bac"/>
</dbReference>
<dbReference type="InterPro" id="IPR036737">
    <property type="entry name" value="OmpA-like_sf"/>
</dbReference>
<dbReference type="SUPFAM" id="SSF103088">
    <property type="entry name" value="OmpA-like"/>
    <property type="match status" value="1"/>
</dbReference>
<dbReference type="Pfam" id="PF00691">
    <property type="entry name" value="OmpA"/>
    <property type="match status" value="1"/>
</dbReference>
<evidence type="ECO:0000256" key="5">
    <source>
        <dbReference type="SAM" id="Phobius"/>
    </source>
</evidence>
<proteinExistence type="predicted"/>
<name>A0ABW0KKT9_9BACT</name>
<comment type="caution">
    <text evidence="7">The sequence shown here is derived from an EMBL/GenBank/DDBJ whole genome shotgun (WGS) entry which is preliminary data.</text>
</comment>
<feature type="transmembrane region" description="Helical" evidence="5">
    <location>
        <begin position="12"/>
        <end position="38"/>
    </location>
</feature>
<protein>
    <submittedName>
        <fullName evidence="7">OmpA family protein</fullName>
    </submittedName>
</protein>
<keyword evidence="5" id="KW-0812">Transmembrane</keyword>
<evidence type="ECO:0000256" key="4">
    <source>
        <dbReference type="SAM" id="MobiDB-lite"/>
    </source>
</evidence>
<feature type="compositionally biased region" description="Pro residues" evidence="4">
    <location>
        <begin position="70"/>
        <end position="89"/>
    </location>
</feature>
<evidence type="ECO:0000256" key="1">
    <source>
        <dbReference type="ARBA" id="ARBA00004442"/>
    </source>
</evidence>
<dbReference type="InterPro" id="IPR006665">
    <property type="entry name" value="OmpA-like"/>
</dbReference>
<dbReference type="PANTHER" id="PTHR30329">
    <property type="entry name" value="STATOR ELEMENT OF FLAGELLAR MOTOR COMPLEX"/>
    <property type="match status" value="1"/>
</dbReference>
<dbReference type="RefSeq" id="WP_377162087.1">
    <property type="nucleotide sequence ID" value="NZ_JBHSMQ010000001.1"/>
</dbReference>
<keyword evidence="2 3" id="KW-0472">Membrane</keyword>
<dbReference type="Gene3D" id="3.30.1330.60">
    <property type="entry name" value="OmpA-like domain"/>
    <property type="match status" value="1"/>
</dbReference>
<evidence type="ECO:0000313" key="7">
    <source>
        <dbReference type="EMBL" id="MFC5453232.1"/>
    </source>
</evidence>
<dbReference type="CDD" id="cd07185">
    <property type="entry name" value="OmpA_C-like"/>
    <property type="match status" value="1"/>
</dbReference>
<dbReference type="InterPro" id="IPR050330">
    <property type="entry name" value="Bact_OuterMem_StrucFunc"/>
</dbReference>
<sequence length="495" mass="52698">MQIPSRPIYSRSLYGGSLVPVIIVVAALALSTAIFFFFTKQKIQARKDAAAGTSAATASPAKSAQDTMPAAPPAPKAPPPVVKAPPPPKPAPAKFAFARPLDLGRQLVRSLTTGDFATAGKLAAASDAEQSESAAKIFEKLASMGYKPAAEDQVELLGLVENRTRIALPFVLQGSQETVRIQLDLERDEHMGWKVAKATLPKAMSSAIASMPAPGAAPAPAAVSTTGAPSAPAPVATTSMKPLFTVEDGTDALAYASDFVRHLLKHDFTAARAYVDDKKVPVERLVGLCIVFEEGQYALNPAKPLIVTIANPEVSWVIAQVQSESLQQNTEFGVELKRADTAQPWQIVGLNLSDILGSFAKSASKLGVPYTPIVKNPKGGESLALYFEYDRAELHPRALKQLEVIAALMKADPSKKLRIAGHTDEKGEDDYNIRLSRGRAEAVKQQLAALGVPAAQVETTGLGKAQPLSPNKKSDGSDDPEGRSHNRRAEIYLDF</sequence>
<dbReference type="PANTHER" id="PTHR30329:SF17">
    <property type="entry name" value="LIPOPROTEIN YFIB-RELATED"/>
    <property type="match status" value="1"/>
</dbReference>
<evidence type="ECO:0000313" key="8">
    <source>
        <dbReference type="Proteomes" id="UP001596052"/>
    </source>
</evidence>
<dbReference type="EMBL" id="JBHSMQ010000001">
    <property type="protein sequence ID" value="MFC5453232.1"/>
    <property type="molecule type" value="Genomic_DNA"/>
</dbReference>
<dbReference type="PROSITE" id="PS51123">
    <property type="entry name" value="OMPA_2"/>
    <property type="match status" value="1"/>
</dbReference>
<accession>A0ABW0KKT9</accession>
<keyword evidence="8" id="KW-1185">Reference proteome</keyword>
<feature type="region of interest" description="Disordered" evidence="4">
    <location>
        <begin position="56"/>
        <end position="89"/>
    </location>
</feature>
<organism evidence="7 8">
    <name type="scientific">Prosthecobacter fluviatilis</name>
    <dbReference type="NCBI Taxonomy" id="445931"/>
    <lineage>
        <taxon>Bacteria</taxon>
        <taxon>Pseudomonadati</taxon>
        <taxon>Verrucomicrobiota</taxon>
        <taxon>Verrucomicrobiia</taxon>
        <taxon>Verrucomicrobiales</taxon>
        <taxon>Verrucomicrobiaceae</taxon>
        <taxon>Prosthecobacter</taxon>
    </lineage>
</organism>
<comment type="subcellular location">
    <subcellularLocation>
        <location evidence="1">Cell outer membrane</location>
    </subcellularLocation>
</comment>
<gene>
    <name evidence="7" type="ORF">ACFQDI_00055</name>
</gene>
<dbReference type="Proteomes" id="UP001596052">
    <property type="component" value="Unassembled WGS sequence"/>
</dbReference>
<feature type="region of interest" description="Disordered" evidence="4">
    <location>
        <begin position="460"/>
        <end position="495"/>
    </location>
</feature>
<dbReference type="PRINTS" id="PR01021">
    <property type="entry name" value="OMPADOMAIN"/>
</dbReference>